<sequence length="91" mass="9561">MAPNTSSPNLQESQTFEAFQGLTLCPLCLHLIFSPEIPPVLPLHPPPSTLHPLPPVLPLFPSSCPSSPSSCPSSPRPPPTSPSPNGILSAY</sequence>
<name>A0A6G1HP30_9PEZI</name>
<evidence type="ECO:0000313" key="2">
    <source>
        <dbReference type="EMBL" id="KAF2397818.1"/>
    </source>
</evidence>
<evidence type="ECO:0000256" key="1">
    <source>
        <dbReference type="SAM" id="MobiDB-lite"/>
    </source>
</evidence>
<evidence type="ECO:0000313" key="3">
    <source>
        <dbReference type="Proteomes" id="UP000799640"/>
    </source>
</evidence>
<dbReference type="AlphaFoldDB" id="A0A6G1HP30"/>
<keyword evidence="3" id="KW-1185">Reference proteome</keyword>
<protein>
    <submittedName>
        <fullName evidence="2">Uncharacterized protein</fullName>
    </submittedName>
</protein>
<gene>
    <name evidence="2" type="ORF">EJ06DRAFT_139856</name>
</gene>
<dbReference type="EMBL" id="ML996702">
    <property type="protein sequence ID" value="KAF2397818.1"/>
    <property type="molecule type" value="Genomic_DNA"/>
</dbReference>
<organism evidence="2 3">
    <name type="scientific">Trichodelitschia bisporula</name>
    <dbReference type="NCBI Taxonomy" id="703511"/>
    <lineage>
        <taxon>Eukaryota</taxon>
        <taxon>Fungi</taxon>
        <taxon>Dikarya</taxon>
        <taxon>Ascomycota</taxon>
        <taxon>Pezizomycotina</taxon>
        <taxon>Dothideomycetes</taxon>
        <taxon>Dothideomycetes incertae sedis</taxon>
        <taxon>Phaeotrichales</taxon>
        <taxon>Phaeotrichaceae</taxon>
        <taxon>Trichodelitschia</taxon>
    </lineage>
</organism>
<proteinExistence type="predicted"/>
<accession>A0A6G1HP30</accession>
<dbReference type="Proteomes" id="UP000799640">
    <property type="component" value="Unassembled WGS sequence"/>
</dbReference>
<feature type="compositionally biased region" description="Low complexity" evidence="1">
    <location>
        <begin position="63"/>
        <end position="73"/>
    </location>
</feature>
<reference evidence="2" key="1">
    <citation type="journal article" date="2020" name="Stud. Mycol.">
        <title>101 Dothideomycetes genomes: a test case for predicting lifestyles and emergence of pathogens.</title>
        <authorList>
            <person name="Haridas S."/>
            <person name="Albert R."/>
            <person name="Binder M."/>
            <person name="Bloem J."/>
            <person name="Labutti K."/>
            <person name="Salamov A."/>
            <person name="Andreopoulos B."/>
            <person name="Baker S."/>
            <person name="Barry K."/>
            <person name="Bills G."/>
            <person name="Bluhm B."/>
            <person name="Cannon C."/>
            <person name="Castanera R."/>
            <person name="Culley D."/>
            <person name="Daum C."/>
            <person name="Ezra D."/>
            <person name="Gonzalez J."/>
            <person name="Henrissat B."/>
            <person name="Kuo A."/>
            <person name="Liang C."/>
            <person name="Lipzen A."/>
            <person name="Lutzoni F."/>
            <person name="Magnuson J."/>
            <person name="Mondo S."/>
            <person name="Nolan M."/>
            <person name="Ohm R."/>
            <person name="Pangilinan J."/>
            <person name="Park H.-J."/>
            <person name="Ramirez L."/>
            <person name="Alfaro M."/>
            <person name="Sun H."/>
            <person name="Tritt A."/>
            <person name="Yoshinaga Y."/>
            <person name="Zwiers L.-H."/>
            <person name="Turgeon B."/>
            <person name="Goodwin S."/>
            <person name="Spatafora J."/>
            <person name="Crous P."/>
            <person name="Grigoriev I."/>
        </authorList>
    </citation>
    <scope>NUCLEOTIDE SEQUENCE</scope>
    <source>
        <strain evidence="2">CBS 262.69</strain>
    </source>
</reference>
<feature type="region of interest" description="Disordered" evidence="1">
    <location>
        <begin position="63"/>
        <end position="91"/>
    </location>
</feature>